<evidence type="ECO:0000313" key="2">
    <source>
        <dbReference type="EMBL" id="MBW4549279.1"/>
    </source>
</evidence>
<evidence type="ECO:0000313" key="3">
    <source>
        <dbReference type="Proteomes" id="UP000753908"/>
    </source>
</evidence>
<feature type="compositionally biased region" description="Polar residues" evidence="1">
    <location>
        <begin position="52"/>
        <end position="64"/>
    </location>
</feature>
<accession>A0A951PUR9</accession>
<organism evidence="2 3">
    <name type="scientific">Symplocastrum torsivum CPER-KK1</name>
    <dbReference type="NCBI Taxonomy" id="450513"/>
    <lineage>
        <taxon>Bacteria</taxon>
        <taxon>Bacillati</taxon>
        <taxon>Cyanobacteriota</taxon>
        <taxon>Cyanophyceae</taxon>
        <taxon>Oscillatoriophycideae</taxon>
        <taxon>Oscillatoriales</taxon>
        <taxon>Microcoleaceae</taxon>
        <taxon>Symplocastrum</taxon>
    </lineage>
</organism>
<proteinExistence type="predicted"/>
<name>A0A951PUR9_9CYAN</name>
<dbReference type="AlphaFoldDB" id="A0A951PUR9"/>
<dbReference type="Proteomes" id="UP000753908">
    <property type="component" value="Unassembled WGS sequence"/>
</dbReference>
<protein>
    <submittedName>
        <fullName evidence="2">Uncharacterized protein</fullName>
    </submittedName>
</protein>
<evidence type="ECO:0000256" key="1">
    <source>
        <dbReference type="SAM" id="MobiDB-lite"/>
    </source>
</evidence>
<comment type="caution">
    <text evidence="2">The sequence shown here is derived from an EMBL/GenBank/DDBJ whole genome shotgun (WGS) entry which is preliminary data.</text>
</comment>
<reference evidence="2" key="2">
    <citation type="journal article" date="2022" name="Microbiol. Resour. Announc.">
        <title>Metagenome Sequencing to Explore Phylogenomics of Terrestrial Cyanobacteria.</title>
        <authorList>
            <person name="Ward R.D."/>
            <person name="Stajich J.E."/>
            <person name="Johansen J.R."/>
            <person name="Huntemann M."/>
            <person name="Clum A."/>
            <person name="Foster B."/>
            <person name="Foster B."/>
            <person name="Roux S."/>
            <person name="Palaniappan K."/>
            <person name="Varghese N."/>
            <person name="Mukherjee S."/>
            <person name="Reddy T.B.K."/>
            <person name="Daum C."/>
            <person name="Copeland A."/>
            <person name="Chen I.A."/>
            <person name="Ivanova N.N."/>
            <person name="Kyrpides N.C."/>
            <person name="Shapiro N."/>
            <person name="Eloe-Fadrosh E.A."/>
            <person name="Pietrasiak N."/>
        </authorList>
    </citation>
    <scope>NUCLEOTIDE SEQUENCE</scope>
    <source>
        <strain evidence="2">CPER-KK1</strain>
    </source>
</reference>
<sequence length="64" mass="7307">MGIFTHRIGDRIRASSRCLSPTWTTSPYLSERCLQDCPVCSGQLARERRSHPQSSKRLSPTWTT</sequence>
<dbReference type="EMBL" id="JAHHIF010000090">
    <property type="protein sequence ID" value="MBW4549279.1"/>
    <property type="molecule type" value="Genomic_DNA"/>
</dbReference>
<gene>
    <name evidence="2" type="ORF">KME25_33460</name>
</gene>
<feature type="region of interest" description="Disordered" evidence="1">
    <location>
        <begin position="44"/>
        <end position="64"/>
    </location>
</feature>
<reference evidence="2" key="1">
    <citation type="submission" date="2021-05" db="EMBL/GenBank/DDBJ databases">
        <authorList>
            <person name="Pietrasiak N."/>
            <person name="Ward R."/>
            <person name="Stajich J.E."/>
            <person name="Kurbessoian T."/>
        </authorList>
    </citation>
    <scope>NUCLEOTIDE SEQUENCE</scope>
    <source>
        <strain evidence="2">CPER-KK1</strain>
    </source>
</reference>